<keyword evidence="3" id="KW-1003">Cell membrane</keyword>
<evidence type="ECO:0000313" key="12">
    <source>
        <dbReference type="EMBL" id="SUQ13019.1"/>
    </source>
</evidence>
<dbReference type="AlphaFoldDB" id="A0A316A1K9"/>
<feature type="domain" description="ABC transporter" evidence="10">
    <location>
        <begin position="338"/>
        <end position="574"/>
    </location>
</feature>
<dbReference type="FunFam" id="3.40.50.300:FF:000221">
    <property type="entry name" value="Multidrug ABC transporter ATP-binding protein"/>
    <property type="match status" value="1"/>
</dbReference>
<dbReference type="SUPFAM" id="SSF52540">
    <property type="entry name" value="P-loop containing nucleoside triphosphate hydrolases"/>
    <property type="match status" value="1"/>
</dbReference>
<feature type="transmembrane region" description="Helical" evidence="9">
    <location>
        <begin position="158"/>
        <end position="175"/>
    </location>
</feature>
<dbReference type="InterPro" id="IPR036640">
    <property type="entry name" value="ABC1_TM_sf"/>
</dbReference>
<dbReference type="PANTHER" id="PTHR43394:SF1">
    <property type="entry name" value="ATP-BINDING CASSETTE SUB-FAMILY B MEMBER 10, MITOCHONDRIAL"/>
    <property type="match status" value="1"/>
</dbReference>
<dbReference type="OrthoDB" id="9762778at2"/>
<dbReference type="PROSITE" id="PS50929">
    <property type="entry name" value="ABC_TM1F"/>
    <property type="match status" value="1"/>
</dbReference>
<dbReference type="SMART" id="SM00382">
    <property type="entry name" value="AAA"/>
    <property type="match status" value="1"/>
</dbReference>
<evidence type="ECO:0000259" key="11">
    <source>
        <dbReference type="PROSITE" id="PS50929"/>
    </source>
</evidence>
<feature type="domain" description="ABC transmembrane type-1" evidence="11">
    <location>
        <begin position="17"/>
        <end position="303"/>
    </location>
</feature>
<evidence type="ECO:0000256" key="6">
    <source>
        <dbReference type="ARBA" id="ARBA00022840"/>
    </source>
</evidence>
<evidence type="ECO:0000256" key="7">
    <source>
        <dbReference type="ARBA" id="ARBA00022989"/>
    </source>
</evidence>
<keyword evidence="6 12" id="KW-0067">ATP-binding</keyword>
<feature type="transmembrane region" description="Helical" evidence="9">
    <location>
        <begin position="246"/>
        <end position="265"/>
    </location>
</feature>
<proteinExistence type="predicted"/>
<dbReference type="InterPro" id="IPR039421">
    <property type="entry name" value="Type_1_exporter"/>
</dbReference>
<dbReference type="PANTHER" id="PTHR43394">
    <property type="entry name" value="ATP-DEPENDENT PERMEASE MDL1, MITOCHONDRIAL"/>
    <property type="match status" value="1"/>
</dbReference>
<feature type="transmembrane region" description="Helical" evidence="9">
    <location>
        <begin position="53"/>
        <end position="74"/>
    </location>
</feature>
<dbReference type="GO" id="GO:0015421">
    <property type="term" value="F:ABC-type oligopeptide transporter activity"/>
    <property type="evidence" value="ECO:0007669"/>
    <property type="project" value="TreeGrafter"/>
</dbReference>
<keyword evidence="13" id="KW-1185">Reference proteome</keyword>
<keyword evidence="8 9" id="KW-0472">Membrane</keyword>
<dbReference type="GO" id="GO:0005886">
    <property type="term" value="C:plasma membrane"/>
    <property type="evidence" value="ECO:0007669"/>
    <property type="project" value="UniProtKB-SubCell"/>
</dbReference>
<evidence type="ECO:0000256" key="5">
    <source>
        <dbReference type="ARBA" id="ARBA00022741"/>
    </source>
</evidence>
<evidence type="ECO:0000313" key="13">
    <source>
        <dbReference type="Proteomes" id="UP000254051"/>
    </source>
</evidence>
<evidence type="ECO:0000256" key="4">
    <source>
        <dbReference type="ARBA" id="ARBA00022692"/>
    </source>
</evidence>
<dbReference type="RefSeq" id="WP_109709018.1">
    <property type="nucleotide sequence ID" value="NZ_QGDS01000002.1"/>
</dbReference>
<dbReference type="Gene3D" id="3.40.50.300">
    <property type="entry name" value="P-loop containing nucleotide triphosphate hydrolases"/>
    <property type="match status" value="1"/>
</dbReference>
<keyword evidence="7 9" id="KW-1133">Transmembrane helix</keyword>
<dbReference type="PROSITE" id="PS50893">
    <property type="entry name" value="ABC_TRANSPORTER_2"/>
    <property type="match status" value="1"/>
</dbReference>
<evidence type="ECO:0000256" key="9">
    <source>
        <dbReference type="SAM" id="Phobius"/>
    </source>
</evidence>
<dbReference type="SUPFAM" id="SSF90123">
    <property type="entry name" value="ABC transporter transmembrane region"/>
    <property type="match status" value="1"/>
</dbReference>
<protein>
    <submittedName>
        <fullName evidence="12">ATP-binding cassette, subfamily B</fullName>
    </submittedName>
</protein>
<evidence type="ECO:0000259" key="10">
    <source>
        <dbReference type="PROSITE" id="PS50893"/>
    </source>
</evidence>
<dbReference type="InterPro" id="IPR027417">
    <property type="entry name" value="P-loop_NTPase"/>
</dbReference>
<dbReference type="EMBL" id="UHJJ01000002">
    <property type="protein sequence ID" value="SUQ13019.1"/>
    <property type="molecule type" value="Genomic_DNA"/>
</dbReference>
<dbReference type="InterPro" id="IPR017871">
    <property type="entry name" value="ABC_transporter-like_CS"/>
</dbReference>
<evidence type="ECO:0000256" key="3">
    <source>
        <dbReference type="ARBA" id="ARBA00022475"/>
    </source>
</evidence>
<dbReference type="Pfam" id="PF00664">
    <property type="entry name" value="ABC_membrane"/>
    <property type="match status" value="1"/>
</dbReference>
<name>A0A316A1K9_9FIRM</name>
<reference evidence="13" key="1">
    <citation type="submission" date="2017-07" db="EMBL/GenBank/DDBJ databases">
        <authorList>
            <person name="Varghese N."/>
            <person name="Submissions S."/>
        </authorList>
    </citation>
    <scope>NUCLEOTIDE SEQUENCE [LARGE SCALE GENOMIC DNA]</scope>
    <source>
        <strain evidence="13">NLAE-zl-C134</strain>
    </source>
</reference>
<keyword evidence="4 9" id="KW-0812">Transmembrane</keyword>
<sequence length="583" mass="64977">MIKTLAKSVREYKRDSILTPILVSLEVILEVIIPLLMARLIDFGIDKGDMIYIWKIGAFLLLAAFISLFLGAAAGKTAAYASAGLAKNLRKDMYYNVQKFSFSNIDRFSTSSIVTRLTTDVTNVQNAYQMMIRMAMRAPVMLLFSLVCAFRVDAGLSMVFLICIPVLGVGLYMIIGRVHPIFKKVFKTYDKLNHIVQENVRGIRVVKSFVREDYENEKFQDISGTIYKDFSKAEKMIAFNMPLMQLCMYVCMLIFSWFGARAIVASGGNPAAGLSTGELMSLITYAMQILMSLMMLSMVFVMLIISKASAERITEILVEESDLKNGEHTVKEVKDGSVEYENVSFCYSKKANKKCLTGVNLKIASGETIGIIGGTGSSKSTLVQLIPRLYDVTAGTLRVGGVDVRDYEIEVLRNQVAMVLQKNELFSGTIKENLRWGNAQASDEELIRVCQLAQADDFVQSFPDGYDTHIEQGGANVSGGQKQRLCIARALLKRPKILILDDSTSAVDTRTDSMIRKAFREEIPETTKIIIAQRISSVEDADKIIVLDDGKIDGFGTHKELLKNNVIYREVYESQQKGGNEDE</sequence>
<evidence type="ECO:0000256" key="8">
    <source>
        <dbReference type="ARBA" id="ARBA00023136"/>
    </source>
</evidence>
<dbReference type="GO" id="GO:0016887">
    <property type="term" value="F:ATP hydrolysis activity"/>
    <property type="evidence" value="ECO:0007669"/>
    <property type="project" value="InterPro"/>
</dbReference>
<dbReference type="CDD" id="cd18548">
    <property type="entry name" value="ABC_6TM_Tm287_like"/>
    <property type="match status" value="1"/>
</dbReference>
<dbReference type="Pfam" id="PF00005">
    <property type="entry name" value="ABC_tran"/>
    <property type="match status" value="1"/>
</dbReference>
<gene>
    <name evidence="12" type="ORF">SAMN05216529_102236</name>
</gene>
<dbReference type="PROSITE" id="PS00211">
    <property type="entry name" value="ABC_TRANSPORTER_1"/>
    <property type="match status" value="1"/>
</dbReference>
<organism evidence="12 13">
    <name type="scientific">Faecalicatena contorta</name>
    <dbReference type="NCBI Taxonomy" id="39482"/>
    <lineage>
        <taxon>Bacteria</taxon>
        <taxon>Bacillati</taxon>
        <taxon>Bacillota</taxon>
        <taxon>Clostridia</taxon>
        <taxon>Lachnospirales</taxon>
        <taxon>Lachnospiraceae</taxon>
        <taxon>Faecalicatena</taxon>
    </lineage>
</organism>
<keyword evidence="2" id="KW-0813">Transport</keyword>
<comment type="subcellular location">
    <subcellularLocation>
        <location evidence="1">Cell membrane</location>
        <topology evidence="1">Multi-pass membrane protein</topology>
    </subcellularLocation>
</comment>
<dbReference type="InterPro" id="IPR003439">
    <property type="entry name" value="ABC_transporter-like_ATP-bd"/>
</dbReference>
<keyword evidence="5" id="KW-0547">Nucleotide-binding</keyword>
<feature type="transmembrane region" description="Helical" evidence="9">
    <location>
        <begin position="285"/>
        <end position="305"/>
    </location>
</feature>
<dbReference type="Proteomes" id="UP000254051">
    <property type="component" value="Unassembled WGS sequence"/>
</dbReference>
<evidence type="ECO:0000256" key="2">
    <source>
        <dbReference type="ARBA" id="ARBA00022448"/>
    </source>
</evidence>
<dbReference type="InterPro" id="IPR011527">
    <property type="entry name" value="ABC1_TM_dom"/>
</dbReference>
<feature type="transmembrane region" description="Helical" evidence="9">
    <location>
        <begin position="134"/>
        <end position="152"/>
    </location>
</feature>
<dbReference type="GO" id="GO:0005524">
    <property type="term" value="F:ATP binding"/>
    <property type="evidence" value="ECO:0007669"/>
    <property type="project" value="UniProtKB-KW"/>
</dbReference>
<accession>A0A316A1K9</accession>
<feature type="transmembrane region" description="Helical" evidence="9">
    <location>
        <begin position="21"/>
        <end position="41"/>
    </location>
</feature>
<evidence type="ECO:0000256" key="1">
    <source>
        <dbReference type="ARBA" id="ARBA00004651"/>
    </source>
</evidence>
<dbReference type="InterPro" id="IPR003593">
    <property type="entry name" value="AAA+_ATPase"/>
</dbReference>
<dbReference type="Gene3D" id="1.20.1560.10">
    <property type="entry name" value="ABC transporter type 1, transmembrane domain"/>
    <property type="match status" value="1"/>
</dbReference>